<name>A0A5N5NRN6_9ROSI</name>
<protein>
    <submittedName>
        <fullName evidence="1">Uncharacterized protein</fullName>
    </submittedName>
</protein>
<evidence type="ECO:0000313" key="1">
    <source>
        <dbReference type="EMBL" id="KAB5569433.1"/>
    </source>
</evidence>
<accession>A0A5N5NRN6</accession>
<dbReference type="EMBL" id="VDCV01000002">
    <property type="protein sequence ID" value="KAB5569433.1"/>
    <property type="molecule type" value="Genomic_DNA"/>
</dbReference>
<keyword evidence="2" id="KW-1185">Reference proteome</keyword>
<gene>
    <name evidence="1" type="ORF">DKX38_003226</name>
</gene>
<proteinExistence type="predicted"/>
<sequence length="178" mass="20825">MVKEILECLWIYPKALFLKCLIHCDPRVLSIETVDPLLKMTYCYKGRDNQGWWEVKEKWEVHEFSGEFDPKCCASLKYELLCIIFLCSFEKLLPHVLLASTLPPTLPLIPNGTATSTSCIYFYFGVTLFLDKRNFWNEIVDRQFGYACSFYRCQFDPVIGGEMTQLEYHNFLKPEAAF</sequence>
<dbReference type="Proteomes" id="UP000326939">
    <property type="component" value="Chromosome 2"/>
</dbReference>
<dbReference type="AlphaFoldDB" id="A0A5N5NRN6"/>
<comment type="caution">
    <text evidence="1">The sequence shown here is derived from an EMBL/GenBank/DDBJ whole genome shotgun (WGS) entry which is preliminary data.</text>
</comment>
<evidence type="ECO:0000313" key="2">
    <source>
        <dbReference type="Proteomes" id="UP000326939"/>
    </source>
</evidence>
<reference evidence="2" key="1">
    <citation type="journal article" date="2019" name="Gigascience">
        <title>De novo genome assembly of the endangered Acer yangbiense, a plant species with extremely small populations endemic to Yunnan Province, China.</title>
        <authorList>
            <person name="Yang J."/>
            <person name="Wariss H.M."/>
            <person name="Tao L."/>
            <person name="Zhang R."/>
            <person name="Yun Q."/>
            <person name="Hollingsworth P."/>
            <person name="Dao Z."/>
            <person name="Luo G."/>
            <person name="Guo H."/>
            <person name="Ma Y."/>
            <person name="Sun W."/>
        </authorList>
    </citation>
    <scope>NUCLEOTIDE SEQUENCE [LARGE SCALE GENOMIC DNA]</scope>
    <source>
        <strain evidence="2">cv. br00</strain>
    </source>
</reference>
<organism evidence="1 2">
    <name type="scientific">Salix brachista</name>
    <dbReference type="NCBI Taxonomy" id="2182728"/>
    <lineage>
        <taxon>Eukaryota</taxon>
        <taxon>Viridiplantae</taxon>
        <taxon>Streptophyta</taxon>
        <taxon>Embryophyta</taxon>
        <taxon>Tracheophyta</taxon>
        <taxon>Spermatophyta</taxon>
        <taxon>Magnoliopsida</taxon>
        <taxon>eudicotyledons</taxon>
        <taxon>Gunneridae</taxon>
        <taxon>Pentapetalae</taxon>
        <taxon>rosids</taxon>
        <taxon>fabids</taxon>
        <taxon>Malpighiales</taxon>
        <taxon>Salicaceae</taxon>
        <taxon>Saliceae</taxon>
        <taxon>Salix</taxon>
    </lineage>
</organism>